<name>A0A382TJX3_9ZZZZ</name>
<proteinExistence type="predicted"/>
<sequence>MKKKPIRDNFLFKTKADTLKQLTELV</sequence>
<evidence type="ECO:0000313" key="1">
    <source>
        <dbReference type="EMBL" id="SVD22376.1"/>
    </source>
</evidence>
<dbReference type="EMBL" id="UINC01137187">
    <property type="protein sequence ID" value="SVD22376.1"/>
    <property type="molecule type" value="Genomic_DNA"/>
</dbReference>
<feature type="non-terminal residue" evidence="1">
    <location>
        <position position="26"/>
    </location>
</feature>
<protein>
    <submittedName>
        <fullName evidence="1">Uncharacterized protein</fullName>
    </submittedName>
</protein>
<organism evidence="1">
    <name type="scientific">marine metagenome</name>
    <dbReference type="NCBI Taxonomy" id="408172"/>
    <lineage>
        <taxon>unclassified sequences</taxon>
        <taxon>metagenomes</taxon>
        <taxon>ecological metagenomes</taxon>
    </lineage>
</organism>
<reference evidence="1" key="1">
    <citation type="submission" date="2018-05" db="EMBL/GenBank/DDBJ databases">
        <authorList>
            <person name="Lanie J.A."/>
            <person name="Ng W.-L."/>
            <person name="Kazmierczak K.M."/>
            <person name="Andrzejewski T.M."/>
            <person name="Davidsen T.M."/>
            <person name="Wayne K.J."/>
            <person name="Tettelin H."/>
            <person name="Glass J.I."/>
            <person name="Rusch D."/>
            <person name="Podicherti R."/>
            <person name="Tsui H.-C.T."/>
            <person name="Winkler M.E."/>
        </authorList>
    </citation>
    <scope>NUCLEOTIDE SEQUENCE</scope>
</reference>
<gene>
    <name evidence="1" type="ORF">METZ01_LOCUS375230</name>
</gene>
<dbReference type="AlphaFoldDB" id="A0A382TJX3"/>
<accession>A0A382TJX3</accession>